<dbReference type="SUPFAM" id="SSF53448">
    <property type="entry name" value="Nucleotide-diphospho-sugar transferases"/>
    <property type="match status" value="1"/>
</dbReference>
<evidence type="ECO:0000313" key="4">
    <source>
        <dbReference type="EMBL" id="RLY02430.1"/>
    </source>
</evidence>
<dbReference type="Proteomes" id="UP000279194">
    <property type="component" value="Unassembled WGS sequence"/>
</dbReference>
<dbReference type="PANTHER" id="PTHR22916:SF51">
    <property type="entry name" value="GLYCOSYLTRANSFERASE EPSH-RELATED"/>
    <property type="match status" value="1"/>
</dbReference>
<evidence type="ECO:0000259" key="3">
    <source>
        <dbReference type="Pfam" id="PF00535"/>
    </source>
</evidence>
<dbReference type="RefSeq" id="WP_121835987.1">
    <property type="nucleotide sequence ID" value="NZ_CP163513.1"/>
</dbReference>
<keyword evidence="2 4" id="KW-0808">Transferase</keyword>
<keyword evidence="1" id="KW-0328">Glycosyltransferase</keyword>
<dbReference type="EMBL" id="RCVM01000015">
    <property type="protein sequence ID" value="RLY02430.1"/>
    <property type="molecule type" value="Genomic_DNA"/>
</dbReference>
<dbReference type="PANTHER" id="PTHR22916">
    <property type="entry name" value="GLYCOSYLTRANSFERASE"/>
    <property type="match status" value="1"/>
</dbReference>
<evidence type="ECO:0000256" key="2">
    <source>
        <dbReference type="ARBA" id="ARBA00022679"/>
    </source>
</evidence>
<protein>
    <submittedName>
        <fullName evidence="4">Glycosyltransferase family 2 protein</fullName>
    </submittedName>
</protein>
<accession>A0A3L9DUL4</accession>
<gene>
    <name evidence="4" type="ORF">EAF07_07630</name>
</gene>
<sequence length="348" mass="40873">MSKVSVIVPIYNVGKYLRKCLESIQSQTYRNFEVILVDDGSDDCSIEIAKDFSQIDDRFYYLRKENGGLSSARNSGLEKVSGEFVLFVDGDDFIETNCIEELILLQKSSGADVVLFPFTKFYGNKTEECSIIPTFVTDEEMYRYVHQRIFGLTNIQLKEPLTSERLNTVWGKLYSFDKIRHIKFTDTKLIGSEDVYYNAQVFNQALNVAYCGATRYHYRKDNENSLTTVYNKELSERHHRLYESMFAIIDEYHLGCEFRESLNNRVILNLFPLMANIINSRENYRFKVQMLEKLLSNSIYREKFKTFEFSNLPTIWKLFYQMCKMKNVTGLIFLVQLMYQVRKIRNGG</sequence>
<dbReference type="Gene3D" id="3.90.550.10">
    <property type="entry name" value="Spore Coat Polysaccharide Biosynthesis Protein SpsA, Chain A"/>
    <property type="match status" value="1"/>
</dbReference>
<dbReference type="OrthoDB" id="396512at2"/>
<dbReference type="Pfam" id="PF00535">
    <property type="entry name" value="Glycos_transf_2"/>
    <property type="match status" value="1"/>
</dbReference>
<feature type="domain" description="Glycosyltransferase 2-like" evidence="3">
    <location>
        <begin position="5"/>
        <end position="127"/>
    </location>
</feature>
<organism evidence="4 5">
    <name type="scientific">Streptococcus hillyeri</name>
    <dbReference type="NCBI Taxonomy" id="2282420"/>
    <lineage>
        <taxon>Bacteria</taxon>
        <taxon>Bacillati</taxon>
        <taxon>Bacillota</taxon>
        <taxon>Bacilli</taxon>
        <taxon>Lactobacillales</taxon>
        <taxon>Streptococcaceae</taxon>
        <taxon>Streptococcus</taxon>
    </lineage>
</organism>
<evidence type="ECO:0000313" key="5">
    <source>
        <dbReference type="Proteomes" id="UP000279194"/>
    </source>
</evidence>
<keyword evidence="5" id="KW-1185">Reference proteome</keyword>
<reference evidence="4 5" key="1">
    <citation type="submission" date="2018-10" db="EMBL/GenBank/DDBJ databases">
        <title>Streptococcus hillyeri sp. nov., isolated from equine tracheal sample.</title>
        <authorList>
            <person name="Macfadyen A.C."/>
            <person name="Waller A."/>
            <person name="Paterson G.K."/>
        </authorList>
    </citation>
    <scope>NUCLEOTIDE SEQUENCE [LARGE SCALE GENOMIC DNA]</scope>
    <source>
        <strain evidence="4 5">28462</strain>
    </source>
</reference>
<dbReference type="InterPro" id="IPR001173">
    <property type="entry name" value="Glyco_trans_2-like"/>
</dbReference>
<dbReference type="GO" id="GO:0016757">
    <property type="term" value="F:glycosyltransferase activity"/>
    <property type="evidence" value="ECO:0007669"/>
    <property type="project" value="UniProtKB-KW"/>
</dbReference>
<dbReference type="InterPro" id="IPR029044">
    <property type="entry name" value="Nucleotide-diphossugar_trans"/>
</dbReference>
<dbReference type="AlphaFoldDB" id="A0A3L9DUL4"/>
<dbReference type="CDD" id="cd00761">
    <property type="entry name" value="Glyco_tranf_GTA_type"/>
    <property type="match status" value="1"/>
</dbReference>
<proteinExistence type="predicted"/>
<name>A0A3L9DUL4_9STRE</name>
<comment type="caution">
    <text evidence="4">The sequence shown here is derived from an EMBL/GenBank/DDBJ whole genome shotgun (WGS) entry which is preliminary data.</text>
</comment>
<evidence type="ECO:0000256" key="1">
    <source>
        <dbReference type="ARBA" id="ARBA00022676"/>
    </source>
</evidence>